<evidence type="ECO:0000313" key="1">
    <source>
        <dbReference type="EMBL" id="KKL90458.1"/>
    </source>
</evidence>
<proteinExistence type="predicted"/>
<gene>
    <name evidence="1" type="ORF">LCGC14_1904520</name>
</gene>
<reference evidence="1" key="1">
    <citation type="journal article" date="2015" name="Nature">
        <title>Complex archaea that bridge the gap between prokaryotes and eukaryotes.</title>
        <authorList>
            <person name="Spang A."/>
            <person name="Saw J.H."/>
            <person name="Jorgensen S.L."/>
            <person name="Zaremba-Niedzwiedzka K."/>
            <person name="Martijn J."/>
            <person name="Lind A.E."/>
            <person name="van Eijk R."/>
            <person name="Schleper C."/>
            <person name="Guy L."/>
            <person name="Ettema T.J."/>
        </authorList>
    </citation>
    <scope>NUCLEOTIDE SEQUENCE</scope>
</reference>
<organism evidence="1">
    <name type="scientific">marine sediment metagenome</name>
    <dbReference type="NCBI Taxonomy" id="412755"/>
    <lineage>
        <taxon>unclassified sequences</taxon>
        <taxon>metagenomes</taxon>
        <taxon>ecological metagenomes</taxon>
    </lineage>
</organism>
<dbReference type="AlphaFoldDB" id="A0A0F9FVX4"/>
<name>A0A0F9FVX4_9ZZZZ</name>
<accession>A0A0F9FVX4</accession>
<sequence length="34" mass="3891">MTIEQKIQALITELGLSRKEAVEMLVDMGEIDER</sequence>
<comment type="caution">
    <text evidence="1">The sequence shown here is derived from an EMBL/GenBank/DDBJ whole genome shotgun (WGS) entry which is preliminary data.</text>
</comment>
<dbReference type="EMBL" id="LAZR01020002">
    <property type="protein sequence ID" value="KKL90458.1"/>
    <property type="molecule type" value="Genomic_DNA"/>
</dbReference>
<protein>
    <submittedName>
        <fullName evidence="1">Uncharacterized protein</fullName>
    </submittedName>
</protein>